<sequence>MDRIFSFLRFFSSSRKGKILFIAAAVFILLFLSTLVWRLGFHGDTVHPKKGPIVELVYALGTVKSDRVYHLKFGIASSIQKLFVKEGDIVSQGAKLLVSDSGTLFQAPFTGTVTTFPYQEAEVVMPGISVLTMMDLKKIYVLLSLDQDSMLRIKVGQPAQLSFETLRGIKLAGKVTKVYPSDGQFFVRVDVNEMPEGVLPEMTADVAVEVAKKEEALLIPVSAIQKGRIKIKRSGDTIWVPAKVGAVDGEWCEVLENSVLSTDTVYVQEEK</sequence>
<dbReference type="InterPro" id="IPR050465">
    <property type="entry name" value="UPF0194_transport"/>
</dbReference>
<dbReference type="GO" id="GO:0030313">
    <property type="term" value="C:cell envelope"/>
    <property type="evidence" value="ECO:0007669"/>
    <property type="project" value="UniProtKB-SubCell"/>
</dbReference>
<evidence type="ECO:0000313" key="3">
    <source>
        <dbReference type="EMBL" id="TGK14013.1"/>
    </source>
</evidence>
<gene>
    <name evidence="3" type="ORF">EHO60_01325</name>
</gene>
<protein>
    <submittedName>
        <fullName evidence="3">HlyD family efflux transporter periplasmic adaptor subunit</fullName>
    </submittedName>
</protein>
<dbReference type="RefSeq" id="WP_135766354.1">
    <property type="nucleotide sequence ID" value="NZ_RQET01000001.1"/>
</dbReference>
<dbReference type="EMBL" id="RQET01000001">
    <property type="protein sequence ID" value="TGK14013.1"/>
    <property type="molecule type" value="Genomic_DNA"/>
</dbReference>
<dbReference type="AlphaFoldDB" id="A0A4R9GLN8"/>
<comment type="caution">
    <text evidence="3">The sequence shown here is derived from an EMBL/GenBank/DDBJ whole genome shotgun (WGS) entry which is preliminary data.</text>
</comment>
<dbReference type="Gene3D" id="2.40.50.100">
    <property type="match status" value="1"/>
</dbReference>
<keyword evidence="2" id="KW-0175">Coiled coil</keyword>
<dbReference type="Proteomes" id="UP000298458">
    <property type="component" value="Unassembled WGS sequence"/>
</dbReference>
<comment type="subcellular location">
    <subcellularLocation>
        <location evidence="1">Cell envelope</location>
    </subcellularLocation>
</comment>
<keyword evidence="4" id="KW-1185">Reference proteome</keyword>
<reference evidence="3" key="1">
    <citation type="journal article" date="2019" name="PLoS Negl. Trop. Dis.">
        <title>Revisiting the worldwide diversity of Leptospira species in the environment.</title>
        <authorList>
            <person name="Vincent A.T."/>
            <person name="Schiettekatte O."/>
            <person name="Bourhy P."/>
            <person name="Veyrier F.J."/>
            <person name="Picardeau M."/>
        </authorList>
    </citation>
    <scope>NUCLEOTIDE SEQUENCE [LARGE SCALE GENOMIC DNA]</scope>
    <source>
        <strain evidence="3">SSW15</strain>
    </source>
</reference>
<dbReference type="Gene3D" id="2.40.30.170">
    <property type="match status" value="1"/>
</dbReference>
<accession>A0A4R9GLN8</accession>
<dbReference type="OrthoDB" id="344621at2"/>
<evidence type="ECO:0000256" key="1">
    <source>
        <dbReference type="ARBA" id="ARBA00004196"/>
    </source>
</evidence>
<evidence type="ECO:0000256" key="2">
    <source>
        <dbReference type="ARBA" id="ARBA00023054"/>
    </source>
</evidence>
<organism evidence="3 4">
    <name type="scientific">Leptospira fletcheri</name>
    <dbReference type="NCBI Taxonomy" id="2484981"/>
    <lineage>
        <taxon>Bacteria</taxon>
        <taxon>Pseudomonadati</taxon>
        <taxon>Spirochaetota</taxon>
        <taxon>Spirochaetia</taxon>
        <taxon>Leptospirales</taxon>
        <taxon>Leptospiraceae</taxon>
        <taxon>Leptospira</taxon>
    </lineage>
</organism>
<name>A0A4R9GLN8_9LEPT</name>
<dbReference type="PANTHER" id="PTHR32347:SF23">
    <property type="entry name" value="BLL5650 PROTEIN"/>
    <property type="match status" value="1"/>
</dbReference>
<evidence type="ECO:0000313" key="4">
    <source>
        <dbReference type="Proteomes" id="UP000298458"/>
    </source>
</evidence>
<dbReference type="PANTHER" id="PTHR32347">
    <property type="entry name" value="EFFLUX SYSTEM COMPONENT YKNX-RELATED"/>
    <property type="match status" value="1"/>
</dbReference>
<proteinExistence type="predicted"/>